<evidence type="ECO:0000256" key="2">
    <source>
        <dbReference type="PIRNR" id="PIRNR016661"/>
    </source>
</evidence>
<dbReference type="GO" id="GO:0005886">
    <property type="term" value="C:plasma membrane"/>
    <property type="evidence" value="ECO:0007669"/>
    <property type="project" value="UniProtKB-SubCell"/>
</dbReference>
<dbReference type="RefSeq" id="WP_092116881.1">
    <property type="nucleotide sequence ID" value="NZ_FMXO01000002.1"/>
</dbReference>
<sequence length="188" mass="19855">MYATSLQGLHTMVWVSLMASLIAVGSFLSIPLGPVPFSMQPFFVMLAGFLLGWPYGMFAVLLFVGAGTIGLPVFAGGKSGLAVLFGPTGGYLIGFVLAAGAIGLITRARKAEWSPGIAPGWILGLGAGFVGLALVYACGLLNLVRILDIGWQKAMAVGFLPFIIQDLVKLVMAVATWRFMHLRGLLPR</sequence>
<evidence type="ECO:0000256" key="1">
    <source>
        <dbReference type="ARBA" id="ARBA00010692"/>
    </source>
</evidence>
<feature type="transmembrane region" description="Helical" evidence="3">
    <location>
        <begin position="156"/>
        <end position="180"/>
    </location>
</feature>
<dbReference type="InterPro" id="IPR003784">
    <property type="entry name" value="BioY"/>
</dbReference>
<dbReference type="OrthoDB" id="9803495at2"/>
<dbReference type="Pfam" id="PF02632">
    <property type="entry name" value="BioY"/>
    <property type="match status" value="1"/>
</dbReference>
<keyword evidence="5" id="KW-1185">Reference proteome</keyword>
<keyword evidence="3" id="KW-0812">Transmembrane</keyword>
<keyword evidence="2 3" id="KW-0472">Membrane</keyword>
<keyword evidence="2" id="KW-0813">Transport</keyword>
<feature type="transmembrane region" description="Helical" evidence="3">
    <location>
        <begin position="52"/>
        <end position="74"/>
    </location>
</feature>
<dbReference type="PIRSF" id="PIRSF016661">
    <property type="entry name" value="BioY"/>
    <property type="match status" value="1"/>
</dbReference>
<feature type="transmembrane region" description="Helical" evidence="3">
    <location>
        <begin position="81"/>
        <end position="105"/>
    </location>
</feature>
<keyword evidence="3" id="KW-1133">Transmembrane helix</keyword>
<evidence type="ECO:0000313" key="5">
    <source>
        <dbReference type="Proteomes" id="UP000198771"/>
    </source>
</evidence>
<name>A0A1G6AMU9_9BACT</name>
<dbReference type="EMBL" id="FMXO01000002">
    <property type="protein sequence ID" value="SDB09687.1"/>
    <property type="molecule type" value="Genomic_DNA"/>
</dbReference>
<reference evidence="4 5" key="1">
    <citation type="submission" date="2016-10" db="EMBL/GenBank/DDBJ databases">
        <authorList>
            <person name="de Groot N.N."/>
        </authorList>
    </citation>
    <scope>NUCLEOTIDE SEQUENCE [LARGE SCALE GENOMIC DNA]</scope>
    <source>
        <strain evidence="4 5">ASO4-2</strain>
    </source>
</reference>
<accession>A0A1G6AMU9</accession>
<gene>
    <name evidence="4" type="ORF">SAMN05660653_00501</name>
</gene>
<evidence type="ECO:0000313" key="4">
    <source>
        <dbReference type="EMBL" id="SDB09687.1"/>
    </source>
</evidence>
<comment type="subcellular location">
    <subcellularLocation>
        <location evidence="2">Cell membrane</location>
        <topology evidence="2">Multi-pass membrane protein</topology>
    </subcellularLocation>
</comment>
<comment type="similarity">
    <text evidence="1 2">Belongs to the BioY family.</text>
</comment>
<dbReference type="Gene3D" id="1.10.1760.20">
    <property type="match status" value="1"/>
</dbReference>
<proteinExistence type="inferred from homology"/>
<dbReference type="PANTHER" id="PTHR34295:SF1">
    <property type="entry name" value="BIOTIN TRANSPORTER BIOY"/>
    <property type="match status" value="1"/>
</dbReference>
<protein>
    <recommendedName>
        <fullName evidence="2">Biotin transporter</fullName>
    </recommendedName>
</protein>
<dbReference type="GO" id="GO:0015225">
    <property type="term" value="F:biotin transmembrane transporter activity"/>
    <property type="evidence" value="ECO:0007669"/>
    <property type="project" value="UniProtKB-UniRule"/>
</dbReference>
<organism evidence="4 5">
    <name type="scientific">Desulfonatronum thiosulfatophilum</name>
    <dbReference type="NCBI Taxonomy" id="617002"/>
    <lineage>
        <taxon>Bacteria</taxon>
        <taxon>Pseudomonadati</taxon>
        <taxon>Thermodesulfobacteriota</taxon>
        <taxon>Desulfovibrionia</taxon>
        <taxon>Desulfovibrionales</taxon>
        <taxon>Desulfonatronaceae</taxon>
        <taxon>Desulfonatronum</taxon>
    </lineage>
</organism>
<dbReference type="PANTHER" id="PTHR34295">
    <property type="entry name" value="BIOTIN TRANSPORTER BIOY"/>
    <property type="match status" value="1"/>
</dbReference>
<dbReference type="Proteomes" id="UP000198771">
    <property type="component" value="Unassembled WGS sequence"/>
</dbReference>
<evidence type="ECO:0000256" key="3">
    <source>
        <dbReference type="SAM" id="Phobius"/>
    </source>
</evidence>
<feature type="transmembrane region" description="Helical" evidence="3">
    <location>
        <begin position="117"/>
        <end position="144"/>
    </location>
</feature>
<feature type="transmembrane region" description="Helical" evidence="3">
    <location>
        <begin position="12"/>
        <end position="32"/>
    </location>
</feature>
<dbReference type="AlphaFoldDB" id="A0A1G6AMU9"/>
<dbReference type="STRING" id="617002.SAMN05660653_00501"/>
<keyword evidence="2" id="KW-1003">Cell membrane</keyword>